<dbReference type="InterPro" id="IPR056024">
    <property type="entry name" value="DUF7605"/>
</dbReference>
<evidence type="ECO:0000256" key="1">
    <source>
        <dbReference type="SAM" id="Coils"/>
    </source>
</evidence>
<dbReference type="Proteomes" id="UP001278766">
    <property type="component" value="Unassembled WGS sequence"/>
</dbReference>
<comment type="caution">
    <text evidence="5">The sequence shown here is derived from an EMBL/GenBank/DDBJ whole genome shotgun (WGS) entry which is preliminary data.</text>
</comment>
<reference evidence="5" key="2">
    <citation type="submission" date="2023-06" db="EMBL/GenBank/DDBJ databases">
        <authorList>
            <consortium name="Lawrence Berkeley National Laboratory"/>
            <person name="Haridas S."/>
            <person name="Hensen N."/>
            <person name="Bonometti L."/>
            <person name="Westerberg I."/>
            <person name="Brannstrom I.O."/>
            <person name="Guillou S."/>
            <person name="Cros-Aarteil S."/>
            <person name="Calhoun S."/>
            <person name="Kuo A."/>
            <person name="Mondo S."/>
            <person name="Pangilinan J."/>
            <person name="Riley R."/>
            <person name="Labutti K."/>
            <person name="Andreopoulos B."/>
            <person name="Lipzen A."/>
            <person name="Chen C."/>
            <person name="Yanf M."/>
            <person name="Daum C."/>
            <person name="Ng V."/>
            <person name="Clum A."/>
            <person name="Steindorff A."/>
            <person name="Ohm R."/>
            <person name="Martin F."/>
            <person name="Silar P."/>
            <person name="Natvig D."/>
            <person name="Lalanne C."/>
            <person name="Gautier V."/>
            <person name="Ament-Velasquez S.L."/>
            <person name="Kruys A."/>
            <person name="Hutchinson M.I."/>
            <person name="Powell A.J."/>
            <person name="Barry K."/>
            <person name="Miller A.N."/>
            <person name="Grigoriev I.V."/>
            <person name="Debuchy R."/>
            <person name="Gladieux P."/>
            <person name="Thoren M.H."/>
            <person name="Johannesson H."/>
        </authorList>
    </citation>
    <scope>NUCLEOTIDE SEQUENCE</scope>
    <source>
        <strain evidence="5">CBS 168.71</strain>
    </source>
</reference>
<dbReference type="SUPFAM" id="SSF52540">
    <property type="entry name" value="P-loop containing nucleoside triphosphate hydrolases"/>
    <property type="match status" value="2"/>
</dbReference>
<dbReference type="GeneID" id="87842185"/>
<organism evidence="5 6">
    <name type="scientific">Chaetomium fimeti</name>
    <dbReference type="NCBI Taxonomy" id="1854472"/>
    <lineage>
        <taxon>Eukaryota</taxon>
        <taxon>Fungi</taxon>
        <taxon>Dikarya</taxon>
        <taxon>Ascomycota</taxon>
        <taxon>Pezizomycotina</taxon>
        <taxon>Sordariomycetes</taxon>
        <taxon>Sordariomycetidae</taxon>
        <taxon>Sordariales</taxon>
        <taxon>Chaetomiaceae</taxon>
        <taxon>Chaetomium</taxon>
    </lineage>
</organism>
<name>A0AAE0LSH8_9PEZI</name>
<sequence>MDDSDLNSFMKLSQLQELISGESPSELEGGIQTGFRILSSIKKAFALAKTVPEIAEWVKSCDKLQAQAAPQPSVVGVVGSTGAGKSSVINAVLDEECLVPTNCMRACTAVITEIAYNESEQEDQKYRAEIHFISKDDWVKELRVMLADMTDGQDALGTEYTSGESEAAVAYHKMRAVYPFLESEELRKGEFDIDELVAEPSVKDLFGTVKQVTAPTSKDFLDLLKRFIDSKEKARGGKKEPSDLEYWPLIKVVKVFVRSSILESGLVLVDLPGVHDSNAARSAVAAKYIERCSGLWVVAPIARAVDDKVAQNLLGDTFRRQLQFDGNYSSITVICSKADDISVTEILKLLPEEAEAAQLHARTGLRETERDKLQEKYDTVKKGLSGIDGEIEQRQADINNLRSALDDPSDEDDLILFSPGDEPEKEHMSREQARRQLRETESRLAELRTARKELRQLGSSTQKDLKEVRAEIRSLKSETKQACIKYRNGYSRPAIQTQFAEGVRELDQENAADDEDNFDPDNVRRDYSDVAKKLLVFCVSSKAYQKVSGRLENDERISGFTHLEDTEIPALQRHALGIVQETRTVTGRRFLSELSRFLTSLHLQVVQSGQPLKLADNMREKELQSLAKAMDSLQLELVLTIRHSFVRSQELIASYVSRKFKSAAREASAAAMPTVKSWICHRNNGGLAYETFRATCYRDGVFKGLKRSVDFNSALADPMTKRLARSWEYVFSSAFPHNLDVLAEALGESLRSFRLQMDQRPELKKAPSLALVTRQVENLERDLKDAMEFKAMVSVRQKEASRLFIPAVTSAMASAYAHCVRERGMGCFKRMKAHVVAHVDEARNTMFKAAVKDVESALNDTLEQLEAEVVKKVEDVVGLVDNGYRSLLIDQNIFRALSSSRDEVRNLLSQVDQQFEQVLRPVRDEDTTAMDADFEASATAPDPGTPLRISGSGCGTPVASSADRTSPGNSGGNVRIKKEPSLEVLAEDVRMRDA</sequence>
<feature type="compositionally biased region" description="Polar residues" evidence="2">
    <location>
        <begin position="958"/>
        <end position="968"/>
    </location>
</feature>
<dbReference type="PANTHER" id="PTHR36681">
    <property type="entry name" value="NUCLEAR GTPASE, GERMINAL CENTER-ASSOCIATED, TANDEM DUPLICATE 3"/>
    <property type="match status" value="1"/>
</dbReference>
<keyword evidence="1" id="KW-0175">Coiled coil</keyword>
<feature type="region of interest" description="Disordered" evidence="2">
    <location>
        <begin position="417"/>
        <end position="440"/>
    </location>
</feature>
<dbReference type="InterPro" id="IPR027417">
    <property type="entry name" value="P-loop_NTPase"/>
</dbReference>
<feature type="coiled-coil region" evidence="1">
    <location>
        <begin position="848"/>
        <end position="875"/>
    </location>
</feature>
<dbReference type="Pfam" id="PF00350">
    <property type="entry name" value="Dynamin_N"/>
    <property type="match status" value="1"/>
</dbReference>
<keyword evidence="6" id="KW-1185">Reference proteome</keyword>
<feature type="compositionally biased region" description="Basic and acidic residues" evidence="2">
    <location>
        <begin position="422"/>
        <end position="440"/>
    </location>
</feature>
<evidence type="ECO:0000259" key="4">
    <source>
        <dbReference type="Pfam" id="PF24564"/>
    </source>
</evidence>
<dbReference type="InterPro" id="IPR045063">
    <property type="entry name" value="Dynamin_N"/>
</dbReference>
<gene>
    <name evidence="5" type="ORF">B0H64DRAFT_417318</name>
</gene>
<evidence type="ECO:0000256" key="2">
    <source>
        <dbReference type="SAM" id="MobiDB-lite"/>
    </source>
</evidence>
<dbReference type="PANTHER" id="PTHR36681:SF3">
    <property type="entry name" value="NUCLEAR GTPASE, GERMINAL CENTER-ASSOCIATED, TANDEM DUPLICATE 3"/>
    <property type="match status" value="1"/>
</dbReference>
<dbReference type="AlphaFoldDB" id="A0AAE0LSH8"/>
<accession>A0AAE0LSH8</accession>
<protein>
    <submittedName>
        <fullName evidence="5">Dynamin family-domain-containing protein</fullName>
    </submittedName>
</protein>
<proteinExistence type="predicted"/>
<dbReference type="Pfam" id="PF24564">
    <property type="entry name" value="DUF7605"/>
    <property type="match status" value="1"/>
</dbReference>
<reference evidence="5" key="1">
    <citation type="journal article" date="2023" name="Mol. Phylogenet. Evol.">
        <title>Genome-scale phylogeny and comparative genomics of the fungal order Sordariales.</title>
        <authorList>
            <person name="Hensen N."/>
            <person name="Bonometti L."/>
            <person name="Westerberg I."/>
            <person name="Brannstrom I.O."/>
            <person name="Guillou S."/>
            <person name="Cros-Aarteil S."/>
            <person name="Calhoun S."/>
            <person name="Haridas S."/>
            <person name="Kuo A."/>
            <person name="Mondo S."/>
            <person name="Pangilinan J."/>
            <person name="Riley R."/>
            <person name="LaButti K."/>
            <person name="Andreopoulos B."/>
            <person name="Lipzen A."/>
            <person name="Chen C."/>
            <person name="Yan M."/>
            <person name="Daum C."/>
            <person name="Ng V."/>
            <person name="Clum A."/>
            <person name="Steindorff A."/>
            <person name="Ohm R.A."/>
            <person name="Martin F."/>
            <person name="Silar P."/>
            <person name="Natvig D.O."/>
            <person name="Lalanne C."/>
            <person name="Gautier V."/>
            <person name="Ament-Velasquez S.L."/>
            <person name="Kruys A."/>
            <person name="Hutchinson M.I."/>
            <person name="Powell A.J."/>
            <person name="Barry K."/>
            <person name="Miller A.N."/>
            <person name="Grigoriev I.V."/>
            <person name="Debuchy R."/>
            <person name="Gladieux P."/>
            <person name="Hiltunen Thoren M."/>
            <person name="Johannesson H."/>
        </authorList>
    </citation>
    <scope>NUCLEOTIDE SEQUENCE</scope>
    <source>
        <strain evidence="5">CBS 168.71</strain>
    </source>
</reference>
<feature type="region of interest" description="Disordered" evidence="2">
    <location>
        <begin position="935"/>
        <end position="979"/>
    </location>
</feature>
<dbReference type="RefSeq" id="XP_062659184.1">
    <property type="nucleotide sequence ID" value="XM_062805237.1"/>
</dbReference>
<feature type="domain" description="DUF7605" evidence="4">
    <location>
        <begin position="686"/>
        <end position="842"/>
    </location>
</feature>
<dbReference type="Gene3D" id="3.40.50.300">
    <property type="entry name" value="P-loop containing nucleotide triphosphate hydrolases"/>
    <property type="match status" value="1"/>
</dbReference>
<dbReference type="EMBL" id="JAUEPN010000004">
    <property type="protein sequence ID" value="KAK3295670.1"/>
    <property type="molecule type" value="Genomic_DNA"/>
</dbReference>
<feature type="domain" description="Dynamin N-terminal" evidence="3">
    <location>
        <begin position="75"/>
        <end position="313"/>
    </location>
</feature>
<evidence type="ECO:0000313" key="6">
    <source>
        <dbReference type="Proteomes" id="UP001278766"/>
    </source>
</evidence>
<evidence type="ECO:0000259" key="3">
    <source>
        <dbReference type="Pfam" id="PF00350"/>
    </source>
</evidence>
<evidence type="ECO:0000313" key="5">
    <source>
        <dbReference type="EMBL" id="KAK3295670.1"/>
    </source>
</evidence>